<dbReference type="Proteomes" id="UP000095283">
    <property type="component" value="Unplaced"/>
</dbReference>
<dbReference type="AlphaFoldDB" id="A0A1I7WZ91"/>
<evidence type="ECO:0000313" key="3">
    <source>
        <dbReference type="WBParaSite" id="Hba_10473"/>
    </source>
</evidence>
<proteinExistence type="predicted"/>
<evidence type="ECO:0000256" key="1">
    <source>
        <dbReference type="SAM" id="Phobius"/>
    </source>
</evidence>
<sequence length="95" mass="10309">MVLHVFGWDASTSVTNLSESQLIELCSHINNGTGRGTLAVAAIATTVIGDTIHRRPPTYLVWGVGLMFVTLINMCAVVGIGVMRYLTKDIYNQVD</sequence>
<accession>A0A1I7WZ91</accession>
<keyword evidence="1" id="KW-0472">Membrane</keyword>
<dbReference type="WBParaSite" id="Hba_10473">
    <property type="protein sequence ID" value="Hba_10473"/>
    <property type="gene ID" value="Hba_10473"/>
</dbReference>
<feature type="transmembrane region" description="Helical" evidence="1">
    <location>
        <begin position="59"/>
        <end position="83"/>
    </location>
</feature>
<protein>
    <submittedName>
        <fullName evidence="3">MFS domain-containing protein</fullName>
    </submittedName>
</protein>
<name>A0A1I7WZ91_HETBA</name>
<reference evidence="3" key="1">
    <citation type="submission" date="2016-11" db="UniProtKB">
        <authorList>
            <consortium name="WormBaseParasite"/>
        </authorList>
    </citation>
    <scope>IDENTIFICATION</scope>
</reference>
<organism evidence="2 3">
    <name type="scientific">Heterorhabditis bacteriophora</name>
    <name type="common">Entomopathogenic nematode worm</name>
    <dbReference type="NCBI Taxonomy" id="37862"/>
    <lineage>
        <taxon>Eukaryota</taxon>
        <taxon>Metazoa</taxon>
        <taxon>Ecdysozoa</taxon>
        <taxon>Nematoda</taxon>
        <taxon>Chromadorea</taxon>
        <taxon>Rhabditida</taxon>
        <taxon>Rhabditina</taxon>
        <taxon>Rhabditomorpha</taxon>
        <taxon>Strongyloidea</taxon>
        <taxon>Heterorhabditidae</taxon>
        <taxon>Heterorhabditis</taxon>
    </lineage>
</organism>
<evidence type="ECO:0000313" key="2">
    <source>
        <dbReference type="Proteomes" id="UP000095283"/>
    </source>
</evidence>
<keyword evidence="1" id="KW-0812">Transmembrane</keyword>
<keyword evidence="1" id="KW-1133">Transmembrane helix</keyword>
<keyword evidence="2" id="KW-1185">Reference proteome</keyword>